<feature type="binding site" evidence="2">
    <location>
        <position position="139"/>
    </location>
    <ligand>
        <name>Mn(2+)</name>
        <dbReference type="ChEBI" id="CHEBI:29035"/>
        <label>2</label>
    </ligand>
</feature>
<dbReference type="Pfam" id="PF07687">
    <property type="entry name" value="M20_dimer"/>
    <property type="match status" value="1"/>
</dbReference>
<keyword evidence="2" id="KW-0479">Metal-binding</keyword>
<keyword evidence="1 4" id="KW-0378">Hydrolase</keyword>
<feature type="domain" description="Peptidase M20 dimerisation" evidence="3">
    <location>
        <begin position="190"/>
        <end position="286"/>
    </location>
</feature>
<keyword evidence="5" id="KW-1185">Reference proteome</keyword>
<feature type="binding site" evidence="2">
    <location>
        <position position="104"/>
    </location>
    <ligand>
        <name>Mn(2+)</name>
        <dbReference type="ChEBI" id="CHEBI:29035"/>
        <label>2</label>
    </ligand>
</feature>
<dbReference type="Gene3D" id="3.40.630.10">
    <property type="entry name" value="Zn peptidases"/>
    <property type="match status" value="1"/>
</dbReference>
<feature type="binding site" evidence="2">
    <location>
        <position position="165"/>
    </location>
    <ligand>
        <name>Mn(2+)</name>
        <dbReference type="ChEBI" id="CHEBI:29035"/>
        <label>2</label>
    </ligand>
</feature>
<name>D5RSX8_9PROT</name>
<dbReference type="GO" id="GO:0046872">
    <property type="term" value="F:metal ion binding"/>
    <property type="evidence" value="ECO:0007669"/>
    <property type="project" value="UniProtKB-KW"/>
</dbReference>
<dbReference type="SUPFAM" id="SSF53187">
    <property type="entry name" value="Zn-dependent exopeptidases"/>
    <property type="match status" value="1"/>
</dbReference>
<comment type="cofactor">
    <cofactor evidence="2">
        <name>Mn(2+)</name>
        <dbReference type="ChEBI" id="CHEBI:29035"/>
    </cofactor>
    <text evidence="2">The Mn(2+) ion enhances activity.</text>
</comment>
<sequence>MRQDILDEIRAFEPELKEIRQDIHRHPETRFEEHRTAALVAGKLRDWGIEVTEGVGGTGVVGTLKGSRPGQRAIGLRADMDALFIQEETGLAHASTVPGKMHACGHDGHTAMLLGAARYLAAKPDFAGTVQFIFQPAEEAGTGAAAMIRDQLFERFPVDSVYGMHNSPGLPVGSFATRPGPVLAGADFWGVEFHGTGGHGGGAPHLATDATVALGQFLLAIHTILPRNLHPTASAALSVGHVAGGSYGSPNVMPAKVVVRGTARYFEKGDQAIIRRRLQELAETLAAANGCTATLTYDELCPPTVNAAEKVPAALAAARALVGADKVGEVQLSTGGEDFAFMLREKPGVFMRIGNGVNPDGSFHNVHTPQYDFNDEILGLGAAYWVSLVQEELGWPADGQAEESKA</sequence>
<evidence type="ECO:0000256" key="1">
    <source>
        <dbReference type="ARBA" id="ARBA00022801"/>
    </source>
</evidence>
<dbReference type="EMBL" id="ADVL01000764">
    <property type="protein sequence ID" value="EFH09590.1"/>
    <property type="molecule type" value="Genomic_DNA"/>
</dbReference>
<dbReference type="InterPro" id="IPR017439">
    <property type="entry name" value="Amidohydrolase"/>
</dbReference>
<evidence type="ECO:0000259" key="3">
    <source>
        <dbReference type="Pfam" id="PF07687"/>
    </source>
</evidence>
<dbReference type="InterPro" id="IPR036264">
    <property type="entry name" value="Bact_exopeptidase_dim_dom"/>
</dbReference>
<protein>
    <submittedName>
        <fullName evidence="4">Amidohydrolase</fullName>
        <ecNumber evidence="4">3.5.1.32</ecNumber>
    </submittedName>
</protein>
<evidence type="ECO:0000313" key="4">
    <source>
        <dbReference type="EMBL" id="EFH09590.1"/>
    </source>
</evidence>
<dbReference type="EC" id="3.5.1.32" evidence="4"/>
<dbReference type="PANTHER" id="PTHR11014:SF63">
    <property type="entry name" value="METALLOPEPTIDASE, PUTATIVE (AFU_ORTHOLOGUE AFUA_6G09600)-RELATED"/>
    <property type="match status" value="1"/>
</dbReference>
<dbReference type="RefSeq" id="WP_007003220.1">
    <property type="nucleotide sequence ID" value="NZ_GG770777.1"/>
</dbReference>
<dbReference type="PIRSF" id="PIRSF005962">
    <property type="entry name" value="Pept_M20D_amidohydro"/>
    <property type="match status" value="1"/>
</dbReference>
<keyword evidence="2" id="KW-0464">Manganese</keyword>
<gene>
    <name evidence="4" type="primary">hipO2</name>
    <name evidence="4" type="ORF">HMPREF0731_4190</name>
</gene>
<comment type="caution">
    <text evidence="4">The sequence shown here is derived from an EMBL/GenBank/DDBJ whole genome shotgun (WGS) entry which is preliminary data.</text>
</comment>
<feature type="binding site" evidence="2">
    <location>
        <position position="106"/>
    </location>
    <ligand>
        <name>Mn(2+)</name>
        <dbReference type="ChEBI" id="CHEBI:29035"/>
        <label>2</label>
    </ligand>
</feature>
<organism evidence="4 5">
    <name type="scientific">Pseudoroseomonas cervicalis ATCC 49957</name>
    <dbReference type="NCBI Taxonomy" id="525371"/>
    <lineage>
        <taxon>Bacteria</taxon>
        <taxon>Pseudomonadati</taxon>
        <taxon>Pseudomonadota</taxon>
        <taxon>Alphaproteobacteria</taxon>
        <taxon>Acetobacterales</taxon>
        <taxon>Roseomonadaceae</taxon>
        <taxon>Roseomonas</taxon>
    </lineage>
</organism>
<evidence type="ECO:0000256" key="2">
    <source>
        <dbReference type="PIRSR" id="PIRSR005962-1"/>
    </source>
</evidence>
<dbReference type="SUPFAM" id="SSF55031">
    <property type="entry name" value="Bacterial exopeptidase dimerisation domain"/>
    <property type="match status" value="1"/>
</dbReference>
<feature type="binding site" evidence="2">
    <location>
        <position position="367"/>
    </location>
    <ligand>
        <name>Mn(2+)</name>
        <dbReference type="ChEBI" id="CHEBI:29035"/>
        <label>2</label>
    </ligand>
</feature>
<proteinExistence type="predicted"/>
<dbReference type="AlphaFoldDB" id="D5RSX8"/>
<accession>D5RSX8</accession>
<dbReference type="NCBIfam" id="TIGR01891">
    <property type="entry name" value="amidohydrolases"/>
    <property type="match status" value="1"/>
</dbReference>
<dbReference type="HOGENOM" id="CLU_023257_1_1_5"/>
<dbReference type="Pfam" id="PF01546">
    <property type="entry name" value="Peptidase_M20"/>
    <property type="match status" value="1"/>
</dbReference>
<dbReference type="Gene3D" id="3.30.70.360">
    <property type="match status" value="1"/>
</dbReference>
<dbReference type="InterPro" id="IPR011650">
    <property type="entry name" value="Peptidase_M20_dimer"/>
</dbReference>
<reference evidence="4 5" key="1">
    <citation type="submission" date="2010-04" db="EMBL/GenBank/DDBJ databases">
        <authorList>
            <person name="Qin X."/>
            <person name="Bachman B."/>
            <person name="Battles P."/>
            <person name="Bell A."/>
            <person name="Bess C."/>
            <person name="Bickham C."/>
            <person name="Chaboub L."/>
            <person name="Chen D."/>
            <person name="Coyle M."/>
            <person name="Deiros D.R."/>
            <person name="Dinh H."/>
            <person name="Forbes L."/>
            <person name="Fowler G."/>
            <person name="Francisco L."/>
            <person name="Fu Q."/>
            <person name="Gubbala S."/>
            <person name="Hale W."/>
            <person name="Han Y."/>
            <person name="Hemphill L."/>
            <person name="Highlander S.K."/>
            <person name="Hirani K."/>
            <person name="Hogues M."/>
            <person name="Jackson L."/>
            <person name="Jakkamsetti A."/>
            <person name="Javaid M."/>
            <person name="Jiang H."/>
            <person name="Korchina V."/>
            <person name="Kovar C."/>
            <person name="Lara F."/>
            <person name="Lee S."/>
            <person name="Mata R."/>
            <person name="Mathew T."/>
            <person name="Moen C."/>
            <person name="Morales K."/>
            <person name="Munidasa M."/>
            <person name="Nazareth L."/>
            <person name="Ngo R."/>
            <person name="Nguyen L."/>
            <person name="Okwuonu G."/>
            <person name="Ongeri F."/>
            <person name="Patil S."/>
            <person name="Petrosino J."/>
            <person name="Pham C."/>
            <person name="Pham P."/>
            <person name="Pu L.-L."/>
            <person name="Puazo M."/>
            <person name="Raj R."/>
            <person name="Reid J."/>
            <person name="Rouhana J."/>
            <person name="Saada N."/>
            <person name="Shang Y."/>
            <person name="Simmons D."/>
            <person name="Thornton R."/>
            <person name="Warren J."/>
            <person name="Weissenberger G."/>
            <person name="Zhang J."/>
            <person name="Zhang L."/>
            <person name="Zhou C."/>
            <person name="Zhu D."/>
            <person name="Muzny D."/>
            <person name="Worley K."/>
            <person name="Gibbs R."/>
        </authorList>
    </citation>
    <scope>NUCLEOTIDE SEQUENCE [LARGE SCALE GENOMIC DNA]</scope>
    <source>
        <strain evidence="4 5">ATCC 49957</strain>
    </source>
</reference>
<dbReference type="OrthoDB" id="9777385at2"/>
<evidence type="ECO:0000313" key="5">
    <source>
        <dbReference type="Proteomes" id="UP000005324"/>
    </source>
</evidence>
<dbReference type="PANTHER" id="PTHR11014">
    <property type="entry name" value="PEPTIDASE M20 FAMILY MEMBER"/>
    <property type="match status" value="1"/>
</dbReference>
<dbReference type="GO" id="GO:0047980">
    <property type="term" value="F:hippurate hydrolase activity"/>
    <property type="evidence" value="ECO:0007669"/>
    <property type="project" value="UniProtKB-EC"/>
</dbReference>
<dbReference type="Proteomes" id="UP000005324">
    <property type="component" value="Unassembled WGS sequence"/>
</dbReference>
<dbReference type="InterPro" id="IPR002933">
    <property type="entry name" value="Peptidase_M20"/>
</dbReference>